<evidence type="ECO:0000256" key="1">
    <source>
        <dbReference type="SAM" id="MobiDB-lite"/>
    </source>
</evidence>
<dbReference type="EMBL" id="BAAAZH010000021">
    <property type="protein sequence ID" value="GAA4122863.1"/>
    <property type="molecule type" value="Genomic_DNA"/>
</dbReference>
<protein>
    <submittedName>
        <fullName evidence="2">Uncharacterized protein</fullName>
    </submittedName>
</protein>
<feature type="region of interest" description="Disordered" evidence="1">
    <location>
        <begin position="1"/>
        <end position="33"/>
    </location>
</feature>
<accession>A0ABP7XNN2</accession>
<keyword evidence="3" id="KW-1185">Reference proteome</keyword>
<sequence length="232" mass="24369">MSSRGQQGSGAPAPARPTSTPSPPPADRVEPVDPVDPVDLLLQQLRTRLANADPPALRSWWGGLSDVERQALIIDSPELVGAAAGILPRHRDEANRLRLLGDLARWGDADQDGVLPPPGCRVLAAARVLQRQAESRAQAPVLMLLYRPDAAAGTAETALSLGDPDQAEDVVALTEPGWDLAALATIRDRAEVPTAVVGWRGSGVALHALLDGLRAGRATAAVTTGSIRPFPR</sequence>
<organism evidence="2 3">
    <name type="scientific">Nocardioides fonticola</name>
    <dbReference type="NCBI Taxonomy" id="450363"/>
    <lineage>
        <taxon>Bacteria</taxon>
        <taxon>Bacillati</taxon>
        <taxon>Actinomycetota</taxon>
        <taxon>Actinomycetes</taxon>
        <taxon>Propionibacteriales</taxon>
        <taxon>Nocardioidaceae</taxon>
        <taxon>Nocardioides</taxon>
    </lineage>
</organism>
<dbReference type="RefSeq" id="WP_344734173.1">
    <property type="nucleotide sequence ID" value="NZ_BAAAZH010000021.1"/>
</dbReference>
<evidence type="ECO:0000313" key="3">
    <source>
        <dbReference type="Proteomes" id="UP001501495"/>
    </source>
</evidence>
<reference evidence="3" key="1">
    <citation type="journal article" date="2019" name="Int. J. Syst. Evol. Microbiol.">
        <title>The Global Catalogue of Microorganisms (GCM) 10K type strain sequencing project: providing services to taxonomists for standard genome sequencing and annotation.</title>
        <authorList>
            <consortium name="The Broad Institute Genomics Platform"/>
            <consortium name="The Broad Institute Genome Sequencing Center for Infectious Disease"/>
            <person name="Wu L."/>
            <person name="Ma J."/>
        </authorList>
    </citation>
    <scope>NUCLEOTIDE SEQUENCE [LARGE SCALE GENOMIC DNA]</scope>
    <source>
        <strain evidence="3">JCM 16703</strain>
    </source>
</reference>
<proteinExistence type="predicted"/>
<evidence type="ECO:0000313" key="2">
    <source>
        <dbReference type="EMBL" id="GAA4122863.1"/>
    </source>
</evidence>
<comment type="caution">
    <text evidence="2">The sequence shown here is derived from an EMBL/GenBank/DDBJ whole genome shotgun (WGS) entry which is preliminary data.</text>
</comment>
<name>A0ABP7XNN2_9ACTN</name>
<gene>
    <name evidence="2" type="ORF">GCM10022215_29070</name>
</gene>
<dbReference type="Proteomes" id="UP001501495">
    <property type="component" value="Unassembled WGS sequence"/>
</dbReference>